<comment type="caution">
    <text evidence="2">The sequence shown here is derived from an EMBL/GenBank/DDBJ whole genome shotgun (WGS) entry which is preliminary data.</text>
</comment>
<feature type="region of interest" description="Disordered" evidence="1">
    <location>
        <begin position="716"/>
        <end position="746"/>
    </location>
</feature>
<reference evidence="2" key="2">
    <citation type="submission" date="2020-11" db="EMBL/GenBank/DDBJ databases">
        <authorList>
            <person name="McCartney M.A."/>
            <person name="Auch B."/>
            <person name="Kono T."/>
            <person name="Mallez S."/>
            <person name="Becker A."/>
            <person name="Gohl D.M."/>
            <person name="Silverstein K.A.T."/>
            <person name="Koren S."/>
            <person name="Bechman K.B."/>
            <person name="Herman A."/>
            <person name="Abrahante J.E."/>
            <person name="Garbe J."/>
        </authorList>
    </citation>
    <scope>NUCLEOTIDE SEQUENCE</scope>
    <source>
        <strain evidence="2">Duluth1</strain>
        <tissue evidence="2">Whole animal</tissue>
    </source>
</reference>
<feature type="compositionally biased region" description="Polar residues" evidence="1">
    <location>
        <begin position="870"/>
        <end position="884"/>
    </location>
</feature>
<name>A0A9D4KSC8_DREPO</name>
<keyword evidence="3" id="KW-1185">Reference proteome</keyword>
<feature type="compositionally biased region" description="Low complexity" evidence="1">
    <location>
        <begin position="795"/>
        <end position="807"/>
    </location>
</feature>
<organism evidence="2 3">
    <name type="scientific">Dreissena polymorpha</name>
    <name type="common">Zebra mussel</name>
    <name type="synonym">Mytilus polymorpha</name>
    <dbReference type="NCBI Taxonomy" id="45954"/>
    <lineage>
        <taxon>Eukaryota</taxon>
        <taxon>Metazoa</taxon>
        <taxon>Spiralia</taxon>
        <taxon>Lophotrochozoa</taxon>
        <taxon>Mollusca</taxon>
        <taxon>Bivalvia</taxon>
        <taxon>Autobranchia</taxon>
        <taxon>Heteroconchia</taxon>
        <taxon>Euheterodonta</taxon>
        <taxon>Imparidentia</taxon>
        <taxon>Neoheterodontei</taxon>
        <taxon>Myida</taxon>
        <taxon>Dreissenoidea</taxon>
        <taxon>Dreissenidae</taxon>
        <taxon>Dreissena</taxon>
    </lineage>
</organism>
<sequence>MLHDVEAIGWTQMPDGMTMLSCCPVRERVQTCSLRYSQEDRWCAADDDSRRHDVCHPDKTSVVVSRSGNLDIDTFEGVRPPVERKKNTQPMFVSTPYLNKDQISDLEADITRWEEFPGIWSDFLPLFAKPLFPKPSPPRPSRLEGQSCDLGKRIAPGARQITTCQHNLERPSNLPKVGNDLAPNDPPVAGNLALPNCVPVETSPPRDRDVLTKLQNSLLFDGCSDWLLFKRKFGRYLRMQDWFDEECCDCLAVDFYALLTEGRETLPFAELMQRLQERFGARELQAAAQGRLQDVQQEVGESLDDWSDRMLTLATTAFRDLPYAYATEQAVTKFCHGLLDKETGQHVSLQLPTSMGDAMNMMKIYSHVQLACAAAPMDSQNGEREESRCVHEVRRAPFPGTVSGSAVDKLTQVVDRILGSVERLSNSCGSQDDDSRVRQPVQVFRSDGGERLYGEYAAEGSNEDSTQNLGFNKQRHVRCPEVTGGGGPSGHRNQHADERGSGPNSYHGSAENRQNNKYRMWAPGPWPTMSRFRCQLPRRLGSRVQLRMIDSAAEVSLISDRPPPKQRDGCPHAGCRMLLGFDILMNPGRAIINMAEATIIFDGQILSLEGGSIQHTDHVHNAVPFALPTASEVVRDPRMRDHGGSIYVVRATPTAGHADLAGVTAEDSREKASSCGVTAADRRKRDSGYGVTSEDRWNITWRYQQFAKLSVTLGGNGETGGVGDGEATAEGENSCKPYPDQQGLSGFQSTLEESSSYGNSVGTVLTGLPKRPLSSFRSTLEESSSYGNSVGTQPLSSFRSTLEESSSYGNSVGTRPAGISTLEESSSYRNSVGTRPAGISTLEESSSYGNSVDTRPLSSFRSTLEESSSYGNSVGTRPLSSRRGTTVRAVTESPRVYAGRSRRMDLGDLSGVALKGGDPQVRAKLGKCLSELVVYLGLRPPFRARCPDFGESRHGHRSARSLRLGVHRMAKAPSLLTKGALGSRDSQYTSLGCMGRLGRSGFREHWGPRDSQYTSSGATGRLWRTDYDIRWDDFFVKKMTSGATPPPCRVVPGLRRSCDGTMLHDVEPIGWTQMPDGMTMLSCCPVSIARRIDALSVSIVLPWRYSEEDRWCAADDDSRRVFPSKCVLPRTTSAILTRFTVDAHLLKLQAKPTEELTLINTTTFPFFFAINSITLEISYDDDTVVNIPWIIQTILFGSQRYYSFFPFHPPGLRCVIYTQRPTAALSLAVYTWTTGQFHP</sequence>
<dbReference type="Proteomes" id="UP000828390">
    <property type="component" value="Unassembled WGS sequence"/>
</dbReference>
<accession>A0A9D4KSC8</accession>
<dbReference type="EMBL" id="JAIWYP010000003">
    <property type="protein sequence ID" value="KAH3844699.1"/>
    <property type="molecule type" value="Genomic_DNA"/>
</dbReference>
<gene>
    <name evidence="2" type="ORF">DPMN_086960</name>
</gene>
<protein>
    <submittedName>
        <fullName evidence="2">Uncharacterized protein</fullName>
    </submittedName>
</protein>
<evidence type="ECO:0000313" key="2">
    <source>
        <dbReference type="EMBL" id="KAH3844699.1"/>
    </source>
</evidence>
<dbReference type="AlphaFoldDB" id="A0A9D4KSC8"/>
<feature type="compositionally biased region" description="Polar residues" evidence="1">
    <location>
        <begin position="502"/>
        <end position="517"/>
    </location>
</feature>
<evidence type="ECO:0000313" key="3">
    <source>
        <dbReference type="Proteomes" id="UP000828390"/>
    </source>
</evidence>
<feature type="compositionally biased region" description="Low complexity" evidence="1">
    <location>
        <begin position="857"/>
        <end position="869"/>
    </location>
</feature>
<reference evidence="2" key="1">
    <citation type="journal article" date="2019" name="bioRxiv">
        <title>The Genome of the Zebra Mussel, Dreissena polymorpha: A Resource for Invasive Species Research.</title>
        <authorList>
            <person name="McCartney M.A."/>
            <person name="Auch B."/>
            <person name="Kono T."/>
            <person name="Mallez S."/>
            <person name="Zhang Y."/>
            <person name="Obille A."/>
            <person name="Becker A."/>
            <person name="Abrahante J.E."/>
            <person name="Garbe J."/>
            <person name="Badalamenti J.P."/>
            <person name="Herman A."/>
            <person name="Mangelson H."/>
            <person name="Liachko I."/>
            <person name="Sullivan S."/>
            <person name="Sone E.D."/>
            <person name="Koren S."/>
            <person name="Silverstein K.A.T."/>
            <person name="Beckman K.B."/>
            <person name="Gohl D.M."/>
        </authorList>
    </citation>
    <scope>NUCLEOTIDE SEQUENCE</scope>
    <source>
        <strain evidence="2">Duluth1</strain>
        <tissue evidence="2">Whole animal</tissue>
    </source>
</reference>
<feature type="compositionally biased region" description="Polar residues" evidence="1">
    <location>
        <begin position="842"/>
        <end position="853"/>
    </location>
</feature>
<feature type="region of interest" description="Disordered" evidence="1">
    <location>
        <begin position="481"/>
        <end position="518"/>
    </location>
</feature>
<feature type="compositionally biased region" description="Polar residues" evidence="1">
    <location>
        <begin position="822"/>
        <end position="833"/>
    </location>
</feature>
<evidence type="ECO:0000256" key="1">
    <source>
        <dbReference type="SAM" id="MobiDB-lite"/>
    </source>
</evidence>
<feature type="region of interest" description="Disordered" evidence="1">
    <location>
        <begin position="782"/>
        <end position="888"/>
    </location>
</feature>
<proteinExistence type="predicted"/>